<accession>E8V1G1</accession>
<keyword evidence="1 4" id="KW-0812">Transmembrane</keyword>
<evidence type="ECO:0000256" key="4">
    <source>
        <dbReference type="SAM" id="Phobius"/>
    </source>
</evidence>
<evidence type="ECO:0000256" key="2">
    <source>
        <dbReference type="ARBA" id="ARBA00022989"/>
    </source>
</evidence>
<evidence type="ECO:0000259" key="5">
    <source>
        <dbReference type="PROSITE" id="PS50850"/>
    </source>
</evidence>
<dbReference type="PROSITE" id="PS50850">
    <property type="entry name" value="MFS"/>
    <property type="match status" value="1"/>
</dbReference>
<reference evidence="6 7" key="1">
    <citation type="journal article" date="2012" name="Stand. Genomic Sci.">
        <title>Complete genome sequence of Terriglobus saanensis type strain SP1PR4(T), an Acidobacteria from tundra soil.</title>
        <authorList>
            <person name="Rawat S.R."/>
            <person name="Mannisto M.K."/>
            <person name="Starovoytov V."/>
            <person name="Goodwin L."/>
            <person name="Nolan M."/>
            <person name="Hauser L."/>
            <person name="Land M."/>
            <person name="Davenport K.W."/>
            <person name="Woyke T."/>
            <person name="Haggblom M.M."/>
        </authorList>
    </citation>
    <scope>NUCLEOTIDE SEQUENCE</scope>
    <source>
        <strain evidence="7">ATCC BAA-1853 / DSM 23119 / SP1PR4</strain>
    </source>
</reference>
<dbReference type="HOGENOM" id="CLU_001265_23_0_0"/>
<feature type="domain" description="Major facilitator superfamily (MFS) profile" evidence="5">
    <location>
        <begin position="26"/>
        <end position="419"/>
    </location>
</feature>
<evidence type="ECO:0000313" key="6">
    <source>
        <dbReference type="EMBL" id="ADV81156.1"/>
    </source>
</evidence>
<dbReference type="InterPro" id="IPR036259">
    <property type="entry name" value="MFS_trans_sf"/>
</dbReference>
<evidence type="ECO:0000256" key="1">
    <source>
        <dbReference type="ARBA" id="ARBA00022692"/>
    </source>
</evidence>
<dbReference type="STRING" id="401053.AciPR4_0319"/>
<evidence type="ECO:0000256" key="3">
    <source>
        <dbReference type="ARBA" id="ARBA00023136"/>
    </source>
</evidence>
<feature type="transmembrane region" description="Helical" evidence="4">
    <location>
        <begin position="330"/>
        <end position="347"/>
    </location>
</feature>
<dbReference type="PANTHER" id="PTHR42910">
    <property type="entry name" value="TRANSPORTER SCO4007-RELATED"/>
    <property type="match status" value="1"/>
</dbReference>
<dbReference type="eggNOG" id="COG2814">
    <property type="taxonomic scope" value="Bacteria"/>
</dbReference>
<feature type="transmembrane region" description="Helical" evidence="4">
    <location>
        <begin position="240"/>
        <end position="261"/>
    </location>
</feature>
<dbReference type="Proteomes" id="UP000006844">
    <property type="component" value="Chromosome"/>
</dbReference>
<feature type="transmembrane region" description="Helical" evidence="4">
    <location>
        <begin position="300"/>
        <end position="318"/>
    </location>
</feature>
<feature type="transmembrane region" description="Helical" evidence="4">
    <location>
        <begin position="368"/>
        <end position="388"/>
    </location>
</feature>
<keyword evidence="7" id="KW-1185">Reference proteome</keyword>
<feature type="transmembrane region" description="Helical" evidence="4">
    <location>
        <begin position="119"/>
        <end position="140"/>
    </location>
</feature>
<dbReference type="KEGG" id="tsa:AciPR4_0319"/>
<feature type="transmembrane region" description="Helical" evidence="4">
    <location>
        <begin position="185"/>
        <end position="205"/>
    </location>
</feature>
<dbReference type="SUPFAM" id="SSF103473">
    <property type="entry name" value="MFS general substrate transporter"/>
    <property type="match status" value="1"/>
</dbReference>
<feature type="transmembrane region" description="Helical" evidence="4">
    <location>
        <begin position="66"/>
        <end position="83"/>
    </location>
</feature>
<evidence type="ECO:0000313" key="7">
    <source>
        <dbReference type="Proteomes" id="UP000006844"/>
    </source>
</evidence>
<organism evidence="6 7">
    <name type="scientific">Terriglobus saanensis (strain ATCC BAA-1853 / DSM 23119 / SP1PR4)</name>
    <dbReference type="NCBI Taxonomy" id="401053"/>
    <lineage>
        <taxon>Bacteria</taxon>
        <taxon>Pseudomonadati</taxon>
        <taxon>Acidobacteriota</taxon>
        <taxon>Terriglobia</taxon>
        <taxon>Terriglobales</taxon>
        <taxon>Acidobacteriaceae</taxon>
        <taxon>Terriglobus</taxon>
    </lineage>
</organism>
<sequence>MRQTRIRYGVGKLKRAMPSPKSPPSNKAQLPFLGLACGVGVSTIYYNQPLLLEMGRTFHVSEGKAGLVAVATQVGYAIGLLCFVPMGDIAERRGLMMKLYGAVSVALLLVSLAPTLPLLIAASAIAGALASVTHIALPIAPDIAPKHMRGRAIGIVMSGLLLGVLLARTFAGWLNDLSHHFFHFAGWRTVFFLAAIINAAFVPAMRRYMPSLPPKRKLSYSDAMRSLYAVVRREPLLREAAVMGGLVFAAFSCFWNTLAFLLGTHGLGAGVAGTFGLVGTAGALVASFAGRQSDSHGPRWVLTGGLIVFATAYTGLWLNESFRTPFTLHLIFMAVCVILLDIGMQCVQIANQTRIFSLLPEARSRINTVYMVVYFTGGAMGSTLSTLAWEHYKWNGVCTLALGLLALALLRHLTGDRTKYKPLHPTDHSRDFVLEG</sequence>
<dbReference type="InterPro" id="IPR011701">
    <property type="entry name" value="MFS"/>
</dbReference>
<dbReference type="AlphaFoldDB" id="E8V1G1"/>
<dbReference type="InterPro" id="IPR020846">
    <property type="entry name" value="MFS_dom"/>
</dbReference>
<feature type="transmembrane region" description="Helical" evidence="4">
    <location>
        <begin position="95"/>
        <end position="113"/>
    </location>
</feature>
<feature type="transmembrane region" description="Helical" evidence="4">
    <location>
        <begin position="28"/>
        <end position="46"/>
    </location>
</feature>
<gene>
    <name evidence="6" type="ordered locus">AciPR4_0319</name>
</gene>
<dbReference type="Pfam" id="PF07690">
    <property type="entry name" value="MFS_1"/>
    <property type="match status" value="1"/>
</dbReference>
<dbReference type="EMBL" id="CP002467">
    <property type="protein sequence ID" value="ADV81156.1"/>
    <property type="molecule type" value="Genomic_DNA"/>
</dbReference>
<protein>
    <submittedName>
        <fullName evidence="6">Major facilitator superfamily MFS_1</fullName>
    </submittedName>
</protein>
<feature type="transmembrane region" description="Helical" evidence="4">
    <location>
        <begin position="152"/>
        <end position="173"/>
    </location>
</feature>
<dbReference type="GO" id="GO:0022857">
    <property type="term" value="F:transmembrane transporter activity"/>
    <property type="evidence" value="ECO:0007669"/>
    <property type="project" value="InterPro"/>
</dbReference>
<feature type="transmembrane region" description="Helical" evidence="4">
    <location>
        <begin position="394"/>
        <end position="413"/>
    </location>
</feature>
<keyword evidence="3 4" id="KW-0472">Membrane</keyword>
<keyword evidence="2 4" id="KW-1133">Transmembrane helix</keyword>
<feature type="transmembrane region" description="Helical" evidence="4">
    <location>
        <begin position="267"/>
        <end position="288"/>
    </location>
</feature>
<name>E8V1G1_TERSS</name>
<dbReference type="CDD" id="cd17324">
    <property type="entry name" value="MFS_NepI_like"/>
    <property type="match status" value="1"/>
</dbReference>
<dbReference type="PANTHER" id="PTHR42910:SF1">
    <property type="entry name" value="MAJOR FACILITATOR SUPERFAMILY (MFS) PROFILE DOMAIN-CONTAINING PROTEIN"/>
    <property type="match status" value="1"/>
</dbReference>
<proteinExistence type="predicted"/>
<dbReference type="Gene3D" id="1.20.1250.20">
    <property type="entry name" value="MFS general substrate transporter like domains"/>
    <property type="match status" value="1"/>
</dbReference>